<feature type="domain" description="C2" evidence="6">
    <location>
        <begin position="863"/>
        <end position="984"/>
    </location>
</feature>
<dbReference type="Gene3D" id="2.60.40.150">
    <property type="entry name" value="C2 domain"/>
    <property type="match status" value="2"/>
</dbReference>
<feature type="compositionally biased region" description="Basic and acidic residues" evidence="5">
    <location>
        <begin position="361"/>
        <end position="371"/>
    </location>
</feature>
<dbReference type="SMART" id="SM00239">
    <property type="entry name" value="C2"/>
    <property type="match status" value="2"/>
</dbReference>
<accession>A0A5S6QYQ2</accession>
<dbReference type="GO" id="GO:0044325">
    <property type="term" value="F:transmembrane transporter binding"/>
    <property type="evidence" value="ECO:0007669"/>
    <property type="project" value="TreeGrafter"/>
</dbReference>
<dbReference type="GO" id="GO:0050806">
    <property type="term" value="P:positive regulation of synaptic transmission"/>
    <property type="evidence" value="ECO:0007669"/>
    <property type="project" value="TreeGrafter"/>
</dbReference>
<keyword evidence="9" id="KW-1185">Reference proteome</keyword>
<dbReference type="PANTHER" id="PTHR12157">
    <property type="entry name" value="REGULATING SYNAPTIC MEMBRANE EXOCYTOSIS PROTEIN"/>
    <property type="match status" value="1"/>
</dbReference>
<dbReference type="CDD" id="cd04031">
    <property type="entry name" value="C2A_RIM1alpha"/>
    <property type="match status" value="1"/>
</dbReference>
<evidence type="ECO:0000256" key="2">
    <source>
        <dbReference type="ARBA" id="ARBA00023018"/>
    </source>
</evidence>
<dbReference type="Pfam" id="PF22601">
    <property type="entry name" value="RIM2a_ZnF"/>
    <property type="match status" value="1"/>
</dbReference>
<dbReference type="GO" id="GO:0048167">
    <property type="term" value="P:regulation of synaptic plasticity"/>
    <property type="evidence" value="ECO:0007669"/>
    <property type="project" value="TreeGrafter"/>
</dbReference>
<feature type="compositionally biased region" description="Polar residues" evidence="5">
    <location>
        <begin position="281"/>
        <end position="291"/>
    </location>
</feature>
<feature type="region of interest" description="Disordered" evidence="5">
    <location>
        <begin position="1245"/>
        <end position="1288"/>
    </location>
</feature>
<dbReference type="CDD" id="cd06714">
    <property type="entry name" value="PDZ_RIM-like"/>
    <property type="match status" value="1"/>
</dbReference>
<dbReference type="SMART" id="SM00228">
    <property type="entry name" value="PDZ"/>
    <property type="match status" value="1"/>
</dbReference>
<dbReference type="InterPro" id="IPR013083">
    <property type="entry name" value="Znf_RING/FYVE/PHD"/>
</dbReference>
<evidence type="ECO:0000259" key="8">
    <source>
        <dbReference type="PROSITE" id="PS50916"/>
    </source>
</evidence>
<dbReference type="InterPro" id="IPR035892">
    <property type="entry name" value="C2_domain_sf"/>
</dbReference>
<dbReference type="InterPro" id="IPR039032">
    <property type="entry name" value="Rim-like"/>
</dbReference>
<dbReference type="GO" id="GO:0042734">
    <property type="term" value="C:presynaptic membrane"/>
    <property type="evidence" value="ECO:0007669"/>
    <property type="project" value="TreeGrafter"/>
</dbReference>
<feature type="coiled-coil region" evidence="4">
    <location>
        <begin position="19"/>
        <end position="57"/>
    </location>
</feature>
<feature type="region of interest" description="Disordered" evidence="5">
    <location>
        <begin position="613"/>
        <end position="652"/>
    </location>
</feature>
<dbReference type="SUPFAM" id="SSF57903">
    <property type="entry name" value="FYVE/PHD zinc finger"/>
    <property type="match status" value="1"/>
</dbReference>
<dbReference type="Proteomes" id="UP000046395">
    <property type="component" value="Unassembled WGS sequence"/>
</dbReference>
<reference evidence="10" key="1">
    <citation type="submission" date="2019-12" db="UniProtKB">
        <authorList>
            <consortium name="WormBaseParasite"/>
        </authorList>
    </citation>
    <scope>IDENTIFICATION</scope>
</reference>
<dbReference type="GO" id="GO:0006886">
    <property type="term" value="P:intracellular protein transport"/>
    <property type="evidence" value="ECO:0007669"/>
    <property type="project" value="InterPro"/>
</dbReference>
<feature type="compositionally biased region" description="Polar residues" evidence="5">
    <location>
        <begin position="345"/>
        <end position="354"/>
    </location>
</feature>
<feature type="domain" description="RabBD" evidence="8">
    <location>
        <begin position="5"/>
        <end position="189"/>
    </location>
</feature>
<comment type="subcellular location">
    <subcellularLocation>
        <location evidence="3">Synapse</location>
    </subcellularLocation>
</comment>
<evidence type="ECO:0000259" key="6">
    <source>
        <dbReference type="PROSITE" id="PS50004"/>
    </source>
</evidence>
<feature type="compositionally biased region" description="Basic and acidic residues" evidence="5">
    <location>
        <begin position="564"/>
        <end position="583"/>
    </location>
</feature>
<sequence>MTDVMPDLSHLTEEERQIIERVLQRQKAEESQEQELKQKYEKQLRDIEKQIEERMEVARKLVGTMDDAICQICQKTKFADGIGHKCYYCQLRSCARCGGRLQIKVKVPTEKEKERKEGKWYNVAFPALRKKNAQSVAADLADQAKSGNLAIKDKSPTGSATQQKTIWSCSPCQQRQQILAKTGKWFYSSDKERSSSEVPPLPADTSASSGFDRPVTPLQKEDSKKDQGQQDAKRNGRSQEARMQAEESLVSVPSGSELKSPSREMRRDPSTLHKAKDRLISTESNSLQSRQSLEDRRSPTTNERSARISIAEQDVDQRRGSTVKEAIRKTSKEERGASVVPDLTPTVSQNATTPQKRRVEKLKAELKKEATRVQASLTAYAENDNGDRSNPQQQLGVGTTPREATRPQALEKTRTDGRSSPRAESLYQKATRRERSGGKSQEMEKQQQRRIEDAKEQQAKDEAATVRGKADYQSASEPLAVQPMPSARRTSQSLLGTKESFKQANTAKQPKIKKQEEVTQYDADTKEIEGTHRRRHRSPSAAGSSESGVDQSHYPLPARSRQQRYKEDRGDQERSLKENKPAEHPAAGGPMLPSTAGADYGLATVRRSRHAMVNSTKQRSFSSSDDDFQSTSECQSYDDMESESFSDRGELGRPLHSVVEPTARSDITAASRQLPLQWQSSPDGTYIYRRVVLHRHVGTSLGLKVVGGRSTPAGRLGAFITKVKRGSVADTTGRLVPGDEVLEWNGQSLQNASFDEVCNAINQSKFSKRIDLVIARNIVQPTVVQNDYPFPLPGFASELQTAVMAGSSSVSLPTIASTIASGTVAGQAPIVMITAPLSEVLQLNQHQQLAIPSASATRSKGQIFGQISISVLYIPEARQLIVNLLEAVDLPPRVDGTARNPYVKMFLLPDRSEKSRRQSKTMAETCHPVWQQSMLYRDVTEMDIEQKIIEITVWDYDQYSSNDFLGEVLVDLSSVDLDDTAAWYTLIDMDEETSLRKKLGQMRAHFASVGPYSTAGSLATYSSQEELSRQPSIALTAMKPSSFAVQGRRRRYETNYGARSMHNVRSGYRSDSALPMQAAAGPTYYEEQKQARGYDSEELEERRLEPEVRISGYYSDYGERQRSNRAYRQHQRIGGWRQWQPSEAMERRAMIPLELRPSSPTEESGNETSSPSHPNLRHLPRPPTTTVDRAAKMPALQANRSRLLNRDMDLRYTSGKTPVAESRGRLRNRSNFISGDYLSDESETSASLASAHCEQPTGSVQKFRDDRFKEERSPEEEPLTSGQLETQESTTAAGATVGDQYAQAEASEAAFFEGSIEGDAYKCAPSNSTDSMTAAEKRKKSLMNRLIPGRSNSSQPTNEQKRIGFRRSDEVGVPPNLSPQTSFDITKQSSRESTDSNESSLVPKMQEQGSIGEFVEGLGPGQVIGRQAIASPCLGEILLTLCDRNGNLEVKVVRAKHLTRRTGSKFYPSPYVKVYLCNEKSVVAKAKTGLAARNPEPRFDQLLIFTESYQNRLLQVIVVGDYGRMERKSLIGVATIKLANLDLSKPVEGWYKLYQNG</sequence>
<feature type="region of interest" description="Disordered" evidence="5">
    <location>
        <begin position="190"/>
        <end position="597"/>
    </location>
</feature>
<dbReference type="Pfam" id="PF00168">
    <property type="entry name" value="C2"/>
    <property type="match status" value="2"/>
</dbReference>
<feature type="compositionally biased region" description="Basic and acidic residues" evidence="5">
    <location>
        <begin position="513"/>
        <end position="531"/>
    </location>
</feature>
<evidence type="ECO:0000256" key="3">
    <source>
        <dbReference type="ARBA" id="ARBA00034103"/>
    </source>
</evidence>
<dbReference type="Gene3D" id="2.30.42.10">
    <property type="match status" value="1"/>
</dbReference>
<dbReference type="PROSITE" id="PS50004">
    <property type="entry name" value="C2"/>
    <property type="match status" value="2"/>
</dbReference>
<feature type="compositionally biased region" description="Basic and acidic residues" evidence="5">
    <location>
        <begin position="1262"/>
        <end position="1272"/>
    </location>
</feature>
<dbReference type="Pfam" id="PF00595">
    <property type="entry name" value="PDZ"/>
    <property type="match status" value="1"/>
</dbReference>
<keyword evidence="2" id="KW-0770">Synapse</keyword>
<name>A0A5S6QYQ2_TRIMR</name>
<feature type="region of interest" description="Disordered" evidence="5">
    <location>
        <begin position="1082"/>
        <end position="1103"/>
    </location>
</feature>
<evidence type="ECO:0000259" key="7">
    <source>
        <dbReference type="PROSITE" id="PS50106"/>
    </source>
</evidence>
<feature type="compositionally biased region" description="Basic and acidic residues" evidence="5">
    <location>
        <begin position="219"/>
        <end position="245"/>
    </location>
</feature>
<dbReference type="PROSITE" id="PS50106">
    <property type="entry name" value="PDZ"/>
    <property type="match status" value="1"/>
</dbReference>
<dbReference type="PROSITE" id="PS50916">
    <property type="entry name" value="RABBD"/>
    <property type="match status" value="1"/>
</dbReference>
<dbReference type="InterPro" id="IPR001565">
    <property type="entry name" value="Synaptotagmin"/>
</dbReference>
<feature type="domain" description="C2" evidence="6">
    <location>
        <begin position="1433"/>
        <end position="1551"/>
    </location>
</feature>
<feature type="domain" description="PDZ" evidence="7">
    <location>
        <begin position="690"/>
        <end position="764"/>
    </location>
</feature>
<keyword evidence="1" id="KW-0677">Repeat</keyword>
<dbReference type="Gene3D" id="3.30.40.10">
    <property type="entry name" value="Zinc/RING finger domain, C3HC4 (zinc finger)"/>
    <property type="match status" value="1"/>
</dbReference>
<dbReference type="SUPFAM" id="SSF49562">
    <property type="entry name" value="C2 domain (Calcium/lipid-binding domain, CaLB)"/>
    <property type="match status" value="2"/>
</dbReference>
<feature type="compositionally biased region" description="Basic and acidic residues" evidence="5">
    <location>
        <begin position="431"/>
        <end position="470"/>
    </location>
</feature>
<protein>
    <submittedName>
        <fullName evidence="10">Rab-3-interacting molecule unc-10</fullName>
    </submittedName>
</protein>
<organism evidence="9 10">
    <name type="scientific">Trichuris muris</name>
    <name type="common">Mouse whipworm</name>
    <dbReference type="NCBI Taxonomy" id="70415"/>
    <lineage>
        <taxon>Eukaryota</taxon>
        <taxon>Metazoa</taxon>
        <taxon>Ecdysozoa</taxon>
        <taxon>Nematoda</taxon>
        <taxon>Enoplea</taxon>
        <taxon>Dorylaimia</taxon>
        <taxon>Trichinellida</taxon>
        <taxon>Trichuridae</taxon>
        <taxon>Trichuris</taxon>
    </lineage>
</organism>
<feature type="compositionally biased region" description="Polar residues" evidence="5">
    <location>
        <begin position="541"/>
        <end position="550"/>
    </location>
</feature>
<dbReference type="InterPro" id="IPR000008">
    <property type="entry name" value="C2_dom"/>
</dbReference>
<dbReference type="InterPro" id="IPR036034">
    <property type="entry name" value="PDZ_sf"/>
</dbReference>
<evidence type="ECO:0000256" key="1">
    <source>
        <dbReference type="ARBA" id="ARBA00022737"/>
    </source>
</evidence>
<evidence type="ECO:0000256" key="5">
    <source>
        <dbReference type="SAM" id="MobiDB-lite"/>
    </source>
</evidence>
<dbReference type="PRINTS" id="PR00399">
    <property type="entry name" value="SYNAPTOTAGMN"/>
</dbReference>
<evidence type="ECO:0000313" key="10">
    <source>
        <dbReference type="WBParaSite" id="TMUE_3000012273.1"/>
    </source>
</evidence>
<feature type="compositionally biased region" description="Polar residues" evidence="5">
    <location>
        <begin position="1378"/>
        <end position="1388"/>
    </location>
</feature>
<dbReference type="GO" id="GO:0031267">
    <property type="term" value="F:small GTPase binding"/>
    <property type="evidence" value="ECO:0007669"/>
    <property type="project" value="InterPro"/>
</dbReference>
<keyword evidence="4" id="KW-0175">Coiled coil</keyword>
<dbReference type="InterPro" id="IPR011011">
    <property type="entry name" value="Znf_FYVE_PHD"/>
</dbReference>
<feature type="compositionally biased region" description="Basic and acidic residues" evidence="5">
    <location>
        <begin position="1086"/>
        <end position="1103"/>
    </location>
</feature>
<feature type="compositionally biased region" description="Polar residues" evidence="5">
    <location>
        <begin position="388"/>
        <end position="397"/>
    </location>
</feature>
<dbReference type="InterPro" id="IPR001478">
    <property type="entry name" value="PDZ"/>
</dbReference>
<feature type="compositionally biased region" description="Basic and acidic residues" evidence="5">
    <location>
        <begin position="1359"/>
        <end position="1370"/>
    </location>
</feature>
<evidence type="ECO:0000256" key="4">
    <source>
        <dbReference type="SAM" id="Coils"/>
    </source>
</evidence>
<dbReference type="GO" id="GO:0042391">
    <property type="term" value="P:regulation of membrane potential"/>
    <property type="evidence" value="ECO:0007669"/>
    <property type="project" value="TreeGrafter"/>
</dbReference>
<dbReference type="WBParaSite" id="TMUE_3000012273.1">
    <property type="protein sequence ID" value="TMUE_3000012273.1"/>
    <property type="gene ID" value="WBGene00290044"/>
</dbReference>
<proteinExistence type="predicted"/>
<feature type="compositionally biased region" description="Polar residues" evidence="5">
    <location>
        <begin position="1158"/>
        <end position="1173"/>
    </location>
</feature>
<dbReference type="InterPro" id="IPR054386">
    <property type="entry name" value="RIM_Znf"/>
</dbReference>
<dbReference type="GO" id="GO:0048788">
    <property type="term" value="C:cytoskeleton of presynaptic active zone"/>
    <property type="evidence" value="ECO:0007669"/>
    <property type="project" value="TreeGrafter"/>
</dbReference>
<dbReference type="STRING" id="70415.A0A5S6QYQ2"/>
<dbReference type="InterPro" id="IPR010911">
    <property type="entry name" value="Rab_BD"/>
</dbReference>
<feature type="compositionally biased region" description="Basic and acidic residues" evidence="5">
    <location>
        <begin position="403"/>
        <end position="421"/>
    </location>
</feature>
<feature type="compositionally biased region" description="Basic and acidic residues" evidence="5">
    <location>
        <begin position="260"/>
        <end position="271"/>
    </location>
</feature>
<feature type="region of interest" description="Disordered" evidence="5">
    <location>
        <begin position="1155"/>
        <end position="1227"/>
    </location>
</feature>
<dbReference type="GO" id="GO:0048791">
    <property type="term" value="P:calcium ion-regulated exocytosis of neurotransmitter"/>
    <property type="evidence" value="ECO:0007669"/>
    <property type="project" value="TreeGrafter"/>
</dbReference>
<dbReference type="SUPFAM" id="SSF50156">
    <property type="entry name" value="PDZ domain-like"/>
    <property type="match status" value="1"/>
</dbReference>
<feature type="region of interest" description="Disordered" evidence="5">
    <location>
        <begin position="1344"/>
        <end position="1403"/>
    </location>
</feature>
<evidence type="ECO:0000313" key="9">
    <source>
        <dbReference type="Proteomes" id="UP000046395"/>
    </source>
</evidence>
<feature type="compositionally biased region" description="Basic and acidic residues" evidence="5">
    <location>
        <begin position="325"/>
        <end position="336"/>
    </location>
</feature>
<dbReference type="PANTHER" id="PTHR12157:SF21">
    <property type="entry name" value="RAB3 INTERACTING MOLECULE, ISOFORM F"/>
    <property type="match status" value="1"/>
</dbReference>